<dbReference type="OrthoDB" id="1730014at2"/>
<keyword evidence="3" id="KW-1185">Reference proteome</keyword>
<dbReference type="Proteomes" id="UP000007652">
    <property type="component" value="Unassembled WGS sequence"/>
</dbReference>
<gene>
    <name evidence="2" type="ORF">CAAU_2697</name>
</gene>
<protein>
    <submittedName>
        <fullName evidence="2">Uncharacterized protein</fullName>
    </submittedName>
</protein>
<evidence type="ECO:0000313" key="3">
    <source>
        <dbReference type="Proteomes" id="UP000007652"/>
    </source>
</evidence>
<dbReference type="EMBL" id="CAKP01000157">
    <property type="protein sequence ID" value="CCJ34780.1"/>
    <property type="molecule type" value="Genomic_DNA"/>
</dbReference>
<dbReference type="RefSeq" id="WP_008910020.1">
    <property type="nucleotide sequence ID" value="NZ_CAKP01000157.1"/>
</dbReference>
<evidence type="ECO:0000256" key="1">
    <source>
        <dbReference type="SAM" id="Coils"/>
    </source>
</evidence>
<name>I7LKX2_9CLOT</name>
<reference evidence="2 3" key="1">
    <citation type="journal article" date="2011" name="J. Bacteriol.">
        <title>Draft genome sequence of Caloramator australicus strain RC3T, a thermoanaerobe from the Great Artesian Basin of Australia.</title>
        <authorList>
            <person name="Ogg C.D."/>
            <person name="Patel B.K.C."/>
        </authorList>
    </citation>
    <scope>NUCLEOTIDE SEQUENCE [LARGE SCALE GENOMIC DNA]</scope>
    <source>
        <strain evidence="2 3">RC3</strain>
    </source>
</reference>
<sequence>MRIIAEFLSPLLVGTKKLSSNYIEGADYIAGDVMRAAFARTILNNCKEFKNDIVEVEGQQKRNWVYFRNGNGCKNCDFLSVCKKFKDIKFSFFYPTGTDVVPLTAMKCKNNDGHGFVDVLTDEAKCKLCPEGNNRVEFISGLVRDNKIFKPYKKVFTRTAINSYTKTAKEGNLFSLIPIVATKRVNDSLECKFEGYIDGITKEELKLFENIRVGSYISSGFGMAKLSIGEEKEKDNKENVKMKIKRFNERYKNKKEDKTYFALKLVSDCKLDFEINDKYYSTEEYKNLWKDLLNIGSDYDIDVAYLETINYRGYDTSQNKEDKRERAIIHVLKGSVFVLKTNNDLDKIYDDFFKNPFFGLENNNGFGKYEVYCGGVR</sequence>
<comment type="caution">
    <text evidence="2">The sequence shown here is derived from an EMBL/GenBank/DDBJ whole genome shotgun (WGS) entry which is preliminary data.</text>
</comment>
<feature type="coiled-coil region" evidence="1">
    <location>
        <begin position="230"/>
        <end position="257"/>
    </location>
</feature>
<proteinExistence type="predicted"/>
<evidence type="ECO:0000313" key="2">
    <source>
        <dbReference type="EMBL" id="CCJ34780.1"/>
    </source>
</evidence>
<dbReference type="AlphaFoldDB" id="I7LKX2"/>
<dbReference type="eggNOG" id="COG1337">
    <property type="taxonomic scope" value="Bacteria"/>
</dbReference>
<organism evidence="2 3">
    <name type="scientific">Caloramator australicus RC3</name>
    <dbReference type="NCBI Taxonomy" id="857293"/>
    <lineage>
        <taxon>Bacteria</taxon>
        <taxon>Bacillati</taxon>
        <taxon>Bacillota</taxon>
        <taxon>Clostridia</taxon>
        <taxon>Eubacteriales</taxon>
        <taxon>Clostridiaceae</taxon>
        <taxon>Caloramator</taxon>
    </lineage>
</organism>
<dbReference type="STRING" id="857293.CAAU_2697"/>
<accession>I7LKX2</accession>
<keyword evidence="1" id="KW-0175">Coiled coil</keyword>